<keyword evidence="1" id="KW-1133">Transmembrane helix</keyword>
<proteinExistence type="predicted"/>
<dbReference type="InterPro" id="IPR002656">
    <property type="entry name" value="Acyl_transf_3_dom"/>
</dbReference>
<evidence type="ECO:0000259" key="2">
    <source>
        <dbReference type="SMART" id="SM00703"/>
    </source>
</evidence>
<feature type="domain" description="Nose resistant-to-fluoxetine protein N-terminal" evidence="2">
    <location>
        <begin position="15"/>
        <end position="152"/>
    </location>
</feature>
<feature type="transmembrane region" description="Helical" evidence="1">
    <location>
        <begin position="198"/>
        <end position="218"/>
    </location>
</feature>
<gene>
    <name evidence="3" type="ORF">CLUMA_CG004260</name>
</gene>
<reference evidence="3 4" key="1">
    <citation type="submission" date="2015-04" db="EMBL/GenBank/DDBJ databases">
        <authorList>
            <person name="Syromyatnikov M.Y."/>
            <person name="Popov V.N."/>
        </authorList>
    </citation>
    <scope>NUCLEOTIDE SEQUENCE [LARGE SCALE GENOMIC DNA]</scope>
</reference>
<evidence type="ECO:0000256" key="1">
    <source>
        <dbReference type="SAM" id="Phobius"/>
    </source>
</evidence>
<feature type="transmembrane region" description="Helical" evidence="1">
    <location>
        <begin position="524"/>
        <end position="542"/>
    </location>
</feature>
<feature type="transmembrane region" description="Helical" evidence="1">
    <location>
        <begin position="130"/>
        <end position="149"/>
    </location>
</feature>
<feature type="transmembrane region" description="Helical" evidence="1">
    <location>
        <begin position="238"/>
        <end position="258"/>
    </location>
</feature>
<dbReference type="AlphaFoldDB" id="A0A1J1HRA8"/>
<keyword evidence="1" id="KW-0472">Membrane</keyword>
<dbReference type="SMART" id="SM00703">
    <property type="entry name" value="NRF"/>
    <property type="match status" value="1"/>
</dbReference>
<dbReference type="Pfam" id="PF01757">
    <property type="entry name" value="Acyl_transf_3"/>
    <property type="match status" value="1"/>
</dbReference>
<accession>A0A1J1HRA8</accession>
<dbReference type="Proteomes" id="UP000183832">
    <property type="component" value="Unassembled WGS sequence"/>
</dbReference>
<organism evidence="3 4">
    <name type="scientific">Clunio marinus</name>
    <dbReference type="NCBI Taxonomy" id="568069"/>
    <lineage>
        <taxon>Eukaryota</taxon>
        <taxon>Metazoa</taxon>
        <taxon>Ecdysozoa</taxon>
        <taxon>Arthropoda</taxon>
        <taxon>Hexapoda</taxon>
        <taxon>Insecta</taxon>
        <taxon>Pterygota</taxon>
        <taxon>Neoptera</taxon>
        <taxon>Endopterygota</taxon>
        <taxon>Diptera</taxon>
        <taxon>Nematocera</taxon>
        <taxon>Chironomoidea</taxon>
        <taxon>Chironomidae</taxon>
        <taxon>Clunio</taxon>
    </lineage>
</organism>
<dbReference type="PANTHER" id="PTHR11161">
    <property type="entry name" value="O-ACYLTRANSFERASE"/>
    <property type="match status" value="1"/>
</dbReference>
<keyword evidence="4" id="KW-1185">Reference proteome</keyword>
<feature type="transmembrane region" description="Helical" evidence="1">
    <location>
        <begin position="554"/>
        <end position="576"/>
    </location>
</feature>
<dbReference type="PANTHER" id="PTHR11161:SF0">
    <property type="entry name" value="O-ACYLTRANSFERASE LIKE PROTEIN"/>
    <property type="match status" value="1"/>
</dbReference>
<evidence type="ECO:0000313" key="4">
    <source>
        <dbReference type="Proteomes" id="UP000183832"/>
    </source>
</evidence>
<dbReference type="InterPro" id="IPR006621">
    <property type="entry name" value="Nose-resist-to-fluoxetine_N"/>
</dbReference>
<protein>
    <submittedName>
        <fullName evidence="3">CLUMA_CG004260, isoform A</fullName>
    </submittedName>
</protein>
<dbReference type="GO" id="GO:0016747">
    <property type="term" value="F:acyltransferase activity, transferring groups other than amino-acyl groups"/>
    <property type="evidence" value="ECO:0007669"/>
    <property type="project" value="InterPro"/>
</dbReference>
<keyword evidence="1" id="KW-0812">Transmembrane</keyword>
<name>A0A1J1HRA8_9DIPT</name>
<feature type="transmembrane region" description="Helical" evidence="1">
    <location>
        <begin position="485"/>
        <end position="503"/>
    </location>
</feature>
<feature type="transmembrane region" description="Helical" evidence="1">
    <location>
        <begin position="278"/>
        <end position="298"/>
    </location>
</feature>
<feature type="transmembrane region" description="Helical" evidence="1">
    <location>
        <begin position="341"/>
        <end position="361"/>
    </location>
</feature>
<feature type="transmembrane region" description="Helical" evidence="1">
    <location>
        <begin position="409"/>
        <end position="431"/>
    </location>
</feature>
<dbReference type="InterPro" id="IPR052728">
    <property type="entry name" value="O2_lipid_transport_reg"/>
</dbReference>
<sequence>MLLEDIDFKSQPKSDAQCLRQFYYLSDAFDKGEFWAIEWFNSWGQVPSGVFSGHFESVGSFQQCIRMEHFANEIVGNLKGQHCMLNLQARSELEIDDTFTTVANQFEWGNINPEQFCYTNEPMNLDARDLCAILFLLLIGLLLIVSTIYDVTIRKLQLKPHALYTSFSLLSNGEKLFEMNSSKSPESIECVNGIRGLSILWIMLGHRYLIPIFFVPVINRNYYNVWLDSIFSTFPNTSQLAVDTFLLMGGLLITRSFLTQKEKKGKVNLLRFYLHRYLRITPVLLVLVFIMVSFFRHFGDGPYHKNALNFNLIHCEKYWWATFLHIQNYFNPLELCLSHSWYLSADFQLCLASPLFLIMTGKFGRRSLIAGVVLIILSWGCAFSTFYKYDLSPFNPANGVNSGKFVRTLYATHIRLVGWVTGMILGYFLHYNKSKTFKVNRKLAAFLWIVSFSLIIAAILGHHPFQQLNENDVSQLAKGFYNSSARLGFVLAVSWIIFSCHQLKSGGIVNWFLSLPHWKPLGRMGLSFYLVHVFIQLGFTSYQQFPMFFSNFHILFAFFGDFVLTFFASTLLYLSFEAPILIIEQYLYQRFSK</sequence>
<dbReference type="OrthoDB" id="118951at2759"/>
<dbReference type="EMBL" id="CVRI01000020">
    <property type="protein sequence ID" value="CRK90557.1"/>
    <property type="molecule type" value="Genomic_DNA"/>
</dbReference>
<dbReference type="Pfam" id="PF20146">
    <property type="entry name" value="NRF"/>
    <property type="match status" value="1"/>
</dbReference>
<evidence type="ECO:0000313" key="3">
    <source>
        <dbReference type="EMBL" id="CRK90557.1"/>
    </source>
</evidence>
<feature type="transmembrane region" description="Helical" evidence="1">
    <location>
        <begin position="443"/>
        <end position="465"/>
    </location>
</feature>
<feature type="transmembrane region" description="Helical" evidence="1">
    <location>
        <begin position="368"/>
        <end position="389"/>
    </location>
</feature>